<sequence>MKTWMKWALTGAVIYFAINVFDFSWLFIIVGALVLNEVWSTNKRKHRQRTPTTVAKRAKKKLLLDEEESFSGSRILKPIEEPMPTRQFEATDDLELQFLQRTIEQGYEKLQQIDRVLPDIKDVEVRREMKAVSKEAHELFEELFENPQDAKHVRDLFTFYLDSLVSVVLKFKELEGKRVVIQEETREQLITNMRLIVDKFKEQRGRLLEDDAVDFERELIMMERVLSDQPEGRKKHDFIE</sequence>
<dbReference type="EMBL" id="CP001615">
    <property type="protein sequence ID" value="ACQ69010.1"/>
    <property type="molecule type" value="Genomic_DNA"/>
</dbReference>
<keyword evidence="1" id="KW-1133">Transmembrane helix</keyword>
<dbReference type="HOGENOM" id="CLU_1155067_0_0_9"/>
<proteinExistence type="predicted"/>
<dbReference type="AlphaFoldDB" id="C4L164"/>
<dbReference type="Proteomes" id="UP000000716">
    <property type="component" value="Chromosome"/>
</dbReference>
<evidence type="ECO:0000313" key="3">
    <source>
        <dbReference type="Proteomes" id="UP000000716"/>
    </source>
</evidence>
<gene>
    <name evidence="2" type="ordered locus">EAT1b_0076</name>
</gene>
<dbReference type="GeneID" id="99709184"/>
<accession>C4L164</accession>
<evidence type="ECO:0008006" key="4">
    <source>
        <dbReference type="Google" id="ProtNLM"/>
    </source>
</evidence>
<dbReference type="RefSeq" id="WP_012726129.1">
    <property type="nucleotide sequence ID" value="NC_012673.1"/>
</dbReference>
<keyword evidence="1" id="KW-0472">Membrane</keyword>
<dbReference type="STRING" id="360911.EAT1b_0076"/>
<keyword evidence="1" id="KW-0812">Transmembrane</keyword>
<dbReference type="Pfam" id="PF10112">
    <property type="entry name" value="Halogen_Hydrol"/>
    <property type="match status" value="1"/>
</dbReference>
<protein>
    <recommendedName>
        <fullName evidence="4">5-bromo-4-chloroindolyl phosphate hydrolysis protein</fullName>
    </recommendedName>
</protein>
<dbReference type="OrthoDB" id="2351358at2"/>
<feature type="transmembrane region" description="Helical" evidence="1">
    <location>
        <begin position="12"/>
        <end position="39"/>
    </location>
</feature>
<organism evidence="2 3">
    <name type="scientific">Exiguobacterium sp. (strain ATCC BAA-1283 / AT1b)</name>
    <dbReference type="NCBI Taxonomy" id="360911"/>
    <lineage>
        <taxon>Bacteria</taxon>
        <taxon>Bacillati</taxon>
        <taxon>Bacillota</taxon>
        <taxon>Bacilli</taxon>
        <taxon>Bacillales</taxon>
        <taxon>Bacillales Family XII. Incertae Sedis</taxon>
        <taxon>Exiguobacterium</taxon>
    </lineage>
</organism>
<name>C4L164_EXISA</name>
<reference evidence="2 3" key="1">
    <citation type="journal article" date="2011" name="J. Bacteriol.">
        <title>Complete genome sequence of the Thermophilic Bacterium Exiguobacterium sp. AT1b.</title>
        <authorList>
            <person name="Vishnivetskaya T.A."/>
            <person name="Lucas S."/>
            <person name="Copeland A."/>
            <person name="Lapidus A."/>
            <person name="Glavina Del Rio T."/>
            <person name="Dalin E."/>
            <person name="Tice H."/>
            <person name="Bruce D.C."/>
            <person name="Goodwin L.A."/>
            <person name="Pitluck S."/>
            <person name="Saunders E."/>
            <person name="Brettin T."/>
            <person name="Detter C."/>
            <person name="Han C."/>
            <person name="Larimer F."/>
            <person name="Land M.L."/>
            <person name="Hauser L.J."/>
            <person name="Kyrpides N.C."/>
            <person name="Ovchinnikova G."/>
            <person name="Kathariou S."/>
            <person name="Ramaley R.F."/>
            <person name="Rodrigues D.F."/>
            <person name="Hendrix C."/>
            <person name="Richardson P."/>
            <person name="Tiedje J.M."/>
        </authorList>
    </citation>
    <scope>NUCLEOTIDE SEQUENCE [LARGE SCALE GENOMIC DNA]</scope>
    <source>
        <strain evidence="3">ATCC BAA-1283 / AT1b</strain>
    </source>
</reference>
<evidence type="ECO:0000256" key="1">
    <source>
        <dbReference type="SAM" id="Phobius"/>
    </source>
</evidence>
<dbReference type="InterPro" id="IPR018770">
    <property type="entry name" value="ChloroindolylP_hydrolase"/>
</dbReference>
<keyword evidence="3" id="KW-1185">Reference proteome</keyword>
<evidence type="ECO:0000313" key="2">
    <source>
        <dbReference type="EMBL" id="ACQ69010.1"/>
    </source>
</evidence>
<dbReference type="KEGG" id="eat:EAT1b_0076"/>